<organism evidence="2 3">
    <name type="scientific">Shewanella surugensis</name>
    <dbReference type="NCBI Taxonomy" id="212020"/>
    <lineage>
        <taxon>Bacteria</taxon>
        <taxon>Pseudomonadati</taxon>
        <taxon>Pseudomonadota</taxon>
        <taxon>Gammaproteobacteria</taxon>
        <taxon>Alteromonadales</taxon>
        <taxon>Shewanellaceae</taxon>
        <taxon>Shewanella</taxon>
    </lineage>
</organism>
<feature type="transmembrane region" description="Helical" evidence="1">
    <location>
        <begin position="34"/>
        <end position="50"/>
    </location>
</feature>
<comment type="caution">
    <text evidence="2">The sequence shown here is derived from an EMBL/GenBank/DDBJ whole genome shotgun (WGS) entry which is preliminary data.</text>
</comment>
<keyword evidence="1" id="KW-0812">Transmembrane</keyword>
<dbReference type="Proteomes" id="UP001203423">
    <property type="component" value="Unassembled WGS sequence"/>
</dbReference>
<reference evidence="2 3" key="1">
    <citation type="submission" date="2022-01" db="EMBL/GenBank/DDBJ databases">
        <title>Whole genome-based taxonomy of the Shewanellaceae.</title>
        <authorList>
            <person name="Martin-Rodriguez A.J."/>
        </authorList>
    </citation>
    <scope>NUCLEOTIDE SEQUENCE [LARGE SCALE GENOMIC DNA]</scope>
    <source>
        <strain evidence="2 3">DSM 17177</strain>
    </source>
</reference>
<dbReference type="EMBL" id="JAKIKS010000111">
    <property type="protein sequence ID" value="MCL1126850.1"/>
    <property type="molecule type" value="Genomic_DNA"/>
</dbReference>
<proteinExistence type="predicted"/>
<keyword evidence="1" id="KW-1133">Transmembrane helix</keyword>
<keyword evidence="3" id="KW-1185">Reference proteome</keyword>
<accession>A0ABT0LHM1</accession>
<gene>
    <name evidence="2" type="ORF">L2764_20780</name>
</gene>
<dbReference type="RefSeq" id="WP_248942260.1">
    <property type="nucleotide sequence ID" value="NZ_JAKIKS010000111.1"/>
</dbReference>
<evidence type="ECO:0000313" key="3">
    <source>
        <dbReference type="Proteomes" id="UP001203423"/>
    </source>
</evidence>
<evidence type="ECO:0000256" key="1">
    <source>
        <dbReference type="SAM" id="Phobius"/>
    </source>
</evidence>
<protein>
    <submittedName>
        <fullName evidence="2">YcxB family protein</fullName>
    </submittedName>
</protein>
<sequence>MTSSIEFTSQYKLDKDYYIECYEQSVTTDLSLRPYYKAILFLLIGTGMLLTQLNPYASWFLIGLGVLEALGVKFNKSWWLMRQMISKAANSDVLLTINEQSIKIDSYYVNKEILWNEINKIAVTQKGFLLYHDKTRHYLSNKNLNHDVIKFISNKTVYK</sequence>
<evidence type="ECO:0000313" key="2">
    <source>
        <dbReference type="EMBL" id="MCL1126850.1"/>
    </source>
</evidence>
<name>A0ABT0LHM1_9GAMM</name>
<keyword evidence="1" id="KW-0472">Membrane</keyword>